<accession>A0ABV3C112</accession>
<evidence type="ECO:0000313" key="3">
    <source>
        <dbReference type="Proteomes" id="UP001551176"/>
    </source>
</evidence>
<feature type="region of interest" description="Disordered" evidence="1">
    <location>
        <begin position="138"/>
        <end position="184"/>
    </location>
</feature>
<protein>
    <submittedName>
        <fullName evidence="2">Helix-turn-helix domain-containing protein</fullName>
    </submittedName>
</protein>
<feature type="region of interest" description="Disordered" evidence="1">
    <location>
        <begin position="200"/>
        <end position="246"/>
    </location>
</feature>
<feature type="compositionally biased region" description="Polar residues" evidence="1">
    <location>
        <begin position="138"/>
        <end position="153"/>
    </location>
</feature>
<dbReference type="Pfam" id="PF13730">
    <property type="entry name" value="HTH_36"/>
    <property type="match status" value="1"/>
</dbReference>
<proteinExistence type="predicted"/>
<gene>
    <name evidence="2" type="ORF">ABZ921_40645</name>
</gene>
<name>A0ABV3C112_9ACTN</name>
<reference evidence="2 3" key="1">
    <citation type="submission" date="2024-06" db="EMBL/GenBank/DDBJ databases">
        <title>The Natural Products Discovery Center: Release of the First 8490 Sequenced Strains for Exploring Actinobacteria Biosynthetic Diversity.</title>
        <authorList>
            <person name="Kalkreuter E."/>
            <person name="Kautsar S.A."/>
            <person name="Yang D."/>
            <person name="Bader C.D."/>
            <person name="Teijaro C.N."/>
            <person name="Fluegel L."/>
            <person name="Davis C.M."/>
            <person name="Simpson J.R."/>
            <person name="Lauterbach L."/>
            <person name="Steele A.D."/>
            <person name="Gui C."/>
            <person name="Meng S."/>
            <person name="Li G."/>
            <person name="Viehrig K."/>
            <person name="Ye F."/>
            <person name="Su P."/>
            <person name="Kiefer A.F."/>
            <person name="Nichols A."/>
            <person name="Cepeda A.J."/>
            <person name="Yan W."/>
            <person name="Fan B."/>
            <person name="Jiang Y."/>
            <person name="Adhikari A."/>
            <person name="Zheng C.-J."/>
            <person name="Schuster L."/>
            <person name="Cowan T.M."/>
            <person name="Smanski M.J."/>
            <person name="Chevrette M.G."/>
            <person name="De Carvalho L.P.S."/>
            <person name="Shen B."/>
        </authorList>
    </citation>
    <scope>NUCLEOTIDE SEQUENCE [LARGE SCALE GENOMIC DNA]</scope>
    <source>
        <strain evidence="2 3">NPDC046838</strain>
    </source>
</reference>
<dbReference type="RefSeq" id="WP_359358769.1">
    <property type="nucleotide sequence ID" value="NZ_JBEYXV010000037.1"/>
</dbReference>
<evidence type="ECO:0000313" key="2">
    <source>
        <dbReference type="EMBL" id="MEU6826954.1"/>
    </source>
</evidence>
<dbReference type="Proteomes" id="UP001551176">
    <property type="component" value="Unassembled WGS sequence"/>
</dbReference>
<feature type="compositionally biased region" description="Basic and acidic residues" evidence="1">
    <location>
        <begin position="225"/>
        <end position="234"/>
    </location>
</feature>
<evidence type="ECO:0000256" key="1">
    <source>
        <dbReference type="SAM" id="MobiDB-lite"/>
    </source>
</evidence>
<sequence length="294" mass="31297">MSDDRVQSVRNAWTNALRAEVLRVGRRIPEVARVATVGMWIATYADADGSNAFPGRDTLATLAGCSQETVTRAVKVLMGVGVLTRKRRPNASAMYQLLLPLGSKGLDWDSHIHHMTDTRQRKAHAKAKAERIAEVIRTASTDAVENPGDTTPDSVRGRVPDSVRGGGSEPPGPDPDSVRGRPRTASVDAFRTASAAGVYQYSPTSGRDPLPDHTLAGLSPQPPKRAREAVKDESSTGQEGDAAKPRDAALAAVLAREPLARCSDPECGIPLPYGATGLCEGCAAYYADHERHSA</sequence>
<comment type="caution">
    <text evidence="2">The sequence shown here is derived from an EMBL/GenBank/DDBJ whole genome shotgun (WGS) entry which is preliminary data.</text>
</comment>
<organism evidence="2 3">
    <name type="scientific">Streptomyces atriruber</name>
    <dbReference type="NCBI Taxonomy" id="545121"/>
    <lineage>
        <taxon>Bacteria</taxon>
        <taxon>Bacillati</taxon>
        <taxon>Actinomycetota</taxon>
        <taxon>Actinomycetes</taxon>
        <taxon>Kitasatosporales</taxon>
        <taxon>Streptomycetaceae</taxon>
        <taxon>Streptomyces</taxon>
    </lineage>
</organism>
<keyword evidence="3" id="KW-1185">Reference proteome</keyword>
<dbReference type="EMBL" id="JBEYXV010000037">
    <property type="protein sequence ID" value="MEU6826954.1"/>
    <property type="molecule type" value="Genomic_DNA"/>
</dbReference>